<sequence length="65" mass="7251">AQMELASLPDRSMSPSPTVIELAEKLRVAIQLSQDDESSDDVDDETKSFLRSWLKMPLKKVVSTS</sequence>
<evidence type="ECO:0000313" key="1">
    <source>
        <dbReference type="EMBL" id="KAK7071807.1"/>
    </source>
</evidence>
<evidence type="ECO:0000313" key="2">
    <source>
        <dbReference type="Proteomes" id="UP001381693"/>
    </source>
</evidence>
<accession>A0AAN8WVL2</accession>
<dbReference type="Proteomes" id="UP001381693">
    <property type="component" value="Unassembled WGS sequence"/>
</dbReference>
<feature type="non-terminal residue" evidence="1">
    <location>
        <position position="1"/>
    </location>
</feature>
<organism evidence="1 2">
    <name type="scientific">Halocaridina rubra</name>
    <name type="common">Hawaiian red shrimp</name>
    <dbReference type="NCBI Taxonomy" id="373956"/>
    <lineage>
        <taxon>Eukaryota</taxon>
        <taxon>Metazoa</taxon>
        <taxon>Ecdysozoa</taxon>
        <taxon>Arthropoda</taxon>
        <taxon>Crustacea</taxon>
        <taxon>Multicrustacea</taxon>
        <taxon>Malacostraca</taxon>
        <taxon>Eumalacostraca</taxon>
        <taxon>Eucarida</taxon>
        <taxon>Decapoda</taxon>
        <taxon>Pleocyemata</taxon>
        <taxon>Caridea</taxon>
        <taxon>Atyoidea</taxon>
        <taxon>Atyidae</taxon>
        <taxon>Halocaridina</taxon>
    </lineage>
</organism>
<proteinExistence type="predicted"/>
<dbReference type="AlphaFoldDB" id="A0AAN8WVL2"/>
<keyword evidence="2" id="KW-1185">Reference proteome</keyword>
<name>A0AAN8WVL2_HALRR</name>
<reference evidence="1 2" key="1">
    <citation type="submission" date="2023-11" db="EMBL/GenBank/DDBJ databases">
        <title>Halocaridina rubra genome assembly.</title>
        <authorList>
            <person name="Smith C."/>
        </authorList>
    </citation>
    <scope>NUCLEOTIDE SEQUENCE [LARGE SCALE GENOMIC DNA]</scope>
    <source>
        <strain evidence="1">EP-1</strain>
        <tissue evidence="1">Whole</tissue>
    </source>
</reference>
<dbReference type="EMBL" id="JAXCGZ010013915">
    <property type="protein sequence ID" value="KAK7071807.1"/>
    <property type="molecule type" value="Genomic_DNA"/>
</dbReference>
<gene>
    <name evidence="1" type="ORF">SK128_013375</name>
</gene>
<protein>
    <submittedName>
        <fullName evidence="1">Uncharacterized protein</fullName>
    </submittedName>
</protein>
<comment type="caution">
    <text evidence="1">The sequence shown here is derived from an EMBL/GenBank/DDBJ whole genome shotgun (WGS) entry which is preliminary data.</text>
</comment>